<dbReference type="InterPro" id="IPR014729">
    <property type="entry name" value="Rossmann-like_a/b/a_fold"/>
</dbReference>
<gene>
    <name evidence="1" type="ORF">LCGC14_2319450</name>
</gene>
<accession>A0A0F9D5S3</accession>
<dbReference type="Pfam" id="PF06508">
    <property type="entry name" value="QueC"/>
    <property type="match status" value="1"/>
</dbReference>
<feature type="non-terminal residue" evidence="1">
    <location>
        <position position="1"/>
    </location>
</feature>
<dbReference type="EMBL" id="LAZR01033104">
    <property type="protein sequence ID" value="KKL49046.1"/>
    <property type="molecule type" value="Genomic_DNA"/>
</dbReference>
<name>A0A0F9D5S3_9ZZZZ</name>
<comment type="caution">
    <text evidence="1">The sequence shown here is derived from an EMBL/GenBank/DDBJ whole genome shotgun (WGS) entry which is preliminary data.</text>
</comment>
<evidence type="ECO:0000313" key="1">
    <source>
        <dbReference type="EMBL" id="KKL49046.1"/>
    </source>
</evidence>
<organism evidence="1">
    <name type="scientific">marine sediment metagenome</name>
    <dbReference type="NCBI Taxonomy" id="412755"/>
    <lineage>
        <taxon>unclassified sequences</taxon>
        <taxon>metagenomes</taxon>
        <taxon>ecological metagenomes</taxon>
    </lineage>
</organism>
<protein>
    <recommendedName>
        <fullName evidence="2">Tetratricopeptide repeat protein</fullName>
    </recommendedName>
</protein>
<dbReference type="Gene3D" id="3.40.50.620">
    <property type="entry name" value="HUPs"/>
    <property type="match status" value="1"/>
</dbReference>
<evidence type="ECO:0008006" key="2">
    <source>
        <dbReference type="Google" id="ProtNLM"/>
    </source>
</evidence>
<proteinExistence type="predicted"/>
<reference evidence="1" key="1">
    <citation type="journal article" date="2015" name="Nature">
        <title>Complex archaea that bridge the gap between prokaryotes and eukaryotes.</title>
        <authorList>
            <person name="Spang A."/>
            <person name="Saw J.H."/>
            <person name="Jorgensen S.L."/>
            <person name="Zaremba-Niedzwiedzka K."/>
            <person name="Martijn J."/>
            <person name="Lind A.E."/>
            <person name="van Eijk R."/>
            <person name="Schleper C."/>
            <person name="Guy L."/>
            <person name="Ettema T.J."/>
        </authorList>
    </citation>
    <scope>NUCLEOTIDE SEQUENCE</scope>
</reference>
<sequence>LEGGAPIPDLDALAEAERTQPPTYVPNRNMMLLSMAAAYAEAGRFDDAVRTAEKARAIARAKGLREFAGKMEARIEQFKKRRPVRSKE</sequence>
<dbReference type="AlphaFoldDB" id="A0A0F9D5S3"/>
<dbReference type="InterPro" id="IPR018317">
    <property type="entry name" value="QueC"/>
</dbReference>